<reference evidence="1" key="1">
    <citation type="submission" date="2014-11" db="EMBL/GenBank/DDBJ databases">
        <authorList>
            <person name="Amaro Gonzalez C."/>
        </authorList>
    </citation>
    <scope>NUCLEOTIDE SEQUENCE</scope>
</reference>
<dbReference type="AlphaFoldDB" id="A0A0E9SYR2"/>
<sequence>MCPNVSNVIKLCGNQYFSSQIILNLVLTK</sequence>
<evidence type="ECO:0000313" key="1">
    <source>
        <dbReference type="EMBL" id="JAH46489.1"/>
    </source>
</evidence>
<name>A0A0E9SYR2_ANGAN</name>
<reference evidence="1" key="2">
    <citation type="journal article" date="2015" name="Fish Shellfish Immunol.">
        <title>Early steps in the European eel (Anguilla anguilla)-Vibrio vulnificus interaction in the gills: Role of the RtxA13 toxin.</title>
        <authorList>
            <person name="Callol A."/>
            <person name="Pajuelo D."/>
            <person name="Ebbesson L."/>
            <person name="Teles M."/>
            <person name="MacKenzie S."/>
            <person name="Amaro C."/>
        </authorList>
    </citation>
    <scope>NUCLEOTIDE SEQUENCE</scope>
</reference>
<protein>
    <submittedName>
        <fullName evidence="1">Uncharacterized protein</fullName>
    </submittedName>
</protein>
<dbReference type="EMBL" id="GBXM01062088">
    <property type="protein sequence ID" value="JAH46489.1"/>
    <property type="molecule type" value="Transcribed_RNA"/>
</dbReference>
<accession>A0A0E9SYR2</accession>
<organism evidence="1">
    <name type="scientific">Anguilla anguilla</name>
    <name type="common">European freshwater eel</name>
    <name type="synonym">Muraena anguilla</name>
    <dbReference type="NCBI Taxonomy" id="7936"/>
    <lineage>
        <taxon>Eukaryota</taxon>
        <taxon>Metazoa</taxon>
        <taxon>Chordata</taxon>
        <taxon>Craniata</taxon>
        <taxon>Vertebrata</taxon>
        <taxon>Euteleostomi</taxon>
        <taxon>Actinopterygii</taxon>
        <taxon>Neopterygii</taxon>
        <taxon>Teleostei</taxon>
        <taxon>Anguilliformes</taxon>
        <taxon>Anguillidae</taxon>
        <taxon>Anguilla</taxon>
    </lineage>
</organism>
<proteinExistence type="predicted"/>